<dbReference type="InterPro" id="IPR011600">
    <property type="entry name" value="Pept_C14_caspase"/>
</dbReference>
<dbReference type="PANTHER" id="PTHR48104">
    <property type="entry name" value="METACASPASE-4"/>
    <property type="match status" value="1"/>
</dbReference>
<accession>A0ABR2K027</accession>
<name>A0ABR2K027_9EUKA</name>
<feature type="domain" description="Peptidase C14 caspase" evidence="2">
    <location>
        <begin position="69"/>
        <end position="250"/>
    </location>
</feature>
<organism evidence="3 4">
    <name type="scientific">Tritrichomonas musculus</name>
    <dbReference type="NCBI Taxonomy" id="1915356"/>
    <lineage>
        <taxon>Eukaryota</taxon>
        <taxon>Metamonada</taxon>
        <taxon>Parabasalia</taxon>
        <taxon>Tritrichomonadida</taxon>
        <taxon>Tritrichomonadidae</taxon>
        <taxon>Tritrichomonas</taxon>
    </lineage>
</organism>
<proteinExistence type="inferred from homology"/>
<evidence type="ECO:0000256" key="1">
    <source>
        <dbReference type="ARBA" id="ARBA00009005"/>
    </source>
</evidence>
<dbReference type="PANTHER" id="PTHR48104:SF30">
    <property type="entry name" value="METACASPASE-1"/>
    <property type="match status" value="1"/>
</dbReference>
<dbReference type="Proteomes" id="UP001470230">
    <property type="component" value="Unassembled WGS sequence"/>
</dbReference>
<dbReference type="SUPFAM" id="SSF52129">
    <property type="entry name" value="Caspase-like"/>
    <property type="match status" value="1"/>
</dbReference>
<evidence type="ECO:0000313" key="4">
    <source>
        <dbReference type="Proteomes" id="UP001470230"/>
    </source>
</evidence>
<dbReference type="InterPro" id="IPR050452">
    <property type="entry name" value="Metacaspase"/>
</dbReference>
<dbReference type="Pfam" id="PF00656">
    <property type="entry name" value="Peptidase_C14"/>
    <property type="match status" value="1"/>
</dbReference>
<comment type="similarity">
    <text evidence="1">Belongs to the peptidase C14B family.</text>
</comment>
<reference evidence="3 4" key="1">
    <citation type="submission" date="2024-04" db="EMBL/GenBank/DDBJ databases">
        <title>Tritrichomonas musculus Genome.</title>
        <authorList>
            <person name="Alves-Ferreira E."/>
            <person name="Grigg M."/>
            <person name="Lorenzi H."/>
            <person name="Galac M."/>
        </authorList>
    </citation>
    <scope>NUCLEOTIDE SEQUENCE [LARGE SCALE GENOMIC DNA]</scope>
    <source>
        <strain evidence="3 4">EAF2021</strain>
    </source>
</reference>
<sequence length="290" mass="32938">MGNTCCKESTDEAANDAQPGIISNLGLNFSLDDWRDFHEQGSIQNNQLELENHATNLKKIKSFPKCLSRAVFICCNTYSNSDYLLGVGPMNDAIAVAAYMTKIGFNTYFLHNPRSTEFLKYFNDFIQKTTEYLVIYYIGHSSSINKKNEDETIIKDEVLIFDDNSLSDYEMISAINSSKKLESTKICFISDCCHSGSIYDLNVYQSLKIKIPPNVISFSSIRDSNTPKKTSIGGTDQGILTFFFYKLLARDESMTPRKLESQISHYLERFQQKFIVCSTTDSLLDEAIFK</sequence>
<comment type="caution">
    <text evidence="3">The sequence shown here is derived from an EMBL/GenBank/DDBJ whole genome shotgun (WGS) entry which is preliminary data.</text>
</comment>
<dbReference type="InterPro" id="IPR029030">
    <property type="entry name" value="Caspase-like_dom_sf"/>
</dbReference>
<gene>
    <name evidence="3" type="ORF">M9Y10_043519</name>
</gene>
<evidence type="ECO:0000259" key="2">
    <source>
        <dbReference type="Pfam" id="PF00656"/>
    </source>
</evidence>
<keyword evidence="4" id="KW-1185">Reference proteome</keyword>
<dbReference type="Gene3D" id="3.40.50.1460">
    <property type="match status" value="1"/>
</dbReference>
<protein>
    <recommendedName>
        <fullName evidence="2">Peptidase C14 caspase domain-containing protein</fullName>
    </recommendedName>
</protein>
<evidence type="ECO:0000313" key="3">
    <source>
        <dbReference type="EMBL" id="KAK8884409.1"/>
    </source>
</evidence>
<dbReference type="EMBL" id="JAPFFF010000008">
    <property type="protein sequence ID" value="KAK8884409.1"/>
    <property type="molecule type" value="Genomic_DNA"/>
</dbReference>